<feature type="region of interest" description="Disordered" evidence="1">
    <location>
        <begin position="410"/>
        <end position="442"/>
    </location>
</feature>
<dbReference type="InterPro" id="IPR010308">
    <property type="entry name" value="TRP_C"/>
</dbReference>
<dbReference type="PANTHER" id="PTHR11319">
    <property type="entry name" value="G PROTEIN-COUPLED RECEPTOR-RELATED"/>
    <property type="match status" value="1"/>
</dbReference>
<dbReference type="EMBL" id="CP126221">
    <property type="protein sequence ID" value="WIA22184.1"/>
    <property type="molecule type" value="Genomic_DNA"/>
</dbReference>
<sequence>MARTGGCICSQPLENFLLESYYNAGGALVTPLSGFWHAAGGREVPLYADCSLDEVIRCPNQQACNHSVSELVTRNLYNPNATLVASSWEEYGTLLCSNQSGYTGLLCASCKPGFGQTDAFTCSACLGVSANGQGEVNRRKIWGLLATYGAAFIVVVWSTIWWGVQESHTQEPEPDDRGRGVHGHGMHVVDVIKALAMYAQYFAGVIAKLPVELPDSVSTTFGWLAAHKQMLQQPRFMERFGFLYSDYEVHLKQQAAADGARMFRDVRAFASWCRHRTTLVWDAVIHLQTVALMFISVYGMMMHEYYQVLILTVVFGIYLILVVWLRPFRVHANQQLQAASTAVLFSTSLCMLTFIKPDGLDAQQQKGYEKVKDAMGVVVLAVNALFVAIGLVLLVTSAIKLAKKTLSKEQEAEQQGNAEAEQQHHQQQQQQQQGNARGLDAA</sequence>
<feature type="transmembrane region" description="Helical" evidence="2">
    <location>
        <begin position="279"/>
        <end position="299"/>
    </location>
</feature>
<dbReference type="PANTHER" id="PTHR11319:SF35">
    <property type="entry name" value="OUTER MEMBRANE PROTEIN PMPC-RELATED"/>
    <property type="match status" value="1"/>
</dbReference>
<evidence type="ECO:0000259" key="3">
    <source>
        <dbReference type="Pfam" id="PF06011"/>
    </source>
</evidence>
<proteinExistence type="predicted"/>
<protein>
    <recommendedName>
        <fullName evidence="3">TRP C-terminal domain-containing protein</fullName>
    </recommendedName>
</protein>
<name>A0ABY8ULD8_TETOB</name>
<keyword evidence="5" id="KW-1185">Reference proteome</keyword>
<evidence type="ECO:0000313" key="5">
    <source>
        <dbReference type="Proteomes" id="UP001244341"/>
    </source>
</evidence>
<feature type="compositionally biased region" description="Low complexity" evidence="1">
    <location>
        <begin position="413"/>
        <end position="436"/>
    </location>
</feature>
<keyword evidence="2" id="KW-0472">Membrane</keyword>
<reference evidence="4 5" key="1">
    <citation type="submission" date="2023-05" db="EMBL/GenBank/DDBJ databases">
        <title>A 100% complete, gapless, phased diploid assembly of the Scenedesmus obliquus UTEX 3031 genome.</title>
        <authorList>
            <person name="Biondi T.C."/>
            <person name="Hanschen E.R."/>
            <person name="Kwon T."/>
            <person name="Eng W."/>
            <person name="Kruse C.P.S."/>
            <person name="Koehler S.I."/>
            <person name="Kunde Y."/>
            <person name="Gleasner C.D."/>
            <person name="You Mak K.T."/>
            <person name="Polle J."/>
            <person name="Hovde B.T."/>
            <person name="Starkenburg S.R."/>
        </authorList>
    </citation>
    <scope>NUCLEOTIDE SEQUENCE [LARGE SCALE GENOMIC DNA]</scope>
    <source>
        <strain evidence="4 5">DOE0152z</strain>
    </source>
</reference>
<keyword evidence="2" id="KW-1133">Transmembrane helix</keyword>
<feature type="transmembrane region" description="Helical" evidence="2">
    <location>
        <begin position="141"/>
        <end position="164"/>
    </location>
</feature>
<feature type="transmembrane region" description="Helical" evidence="2">
    <location>
        <begin position="375"/>
        <end position="399"/>
    </location>
</feature>
<feature type="transmembrane region" description="Helical" evidence="2">
    <location>
        <begin position="336"/>
        <end position="355"/>
    </location>
</feature>
<evidence type="ECO:0000256" key="2">
    <source>
        <dbReference type="SAM" id="Phobius"/>
    </source>
</evidence>
<evidence type="ECO:0000256" key="1">
    <source>
        <dbReference type="SAM" id="MobiDB-lite"/>
    </source>
</evidence>
<feature type="transmembrane region" description="Helical" evidence="2">
    <location>
        <begin position="305"/>
        <end position="324"/>
    </location>
</feature>
<evidence type="ECO:0000313" key="4">
    <source>
        <dbReference type="EMBL" id="WIA22184.1"/>
    </source>
</evidence>
<dbReference type="Pfam" id="PF06011">
    <property type="entry name" value="TRP"/>
    <property type="match status" value="1"/>
</dbReference>
<gene>
    <name evidence="4" type="ORF">OEZ85_004518</name>
</gene>
<keyword evidence="2" id="KW-0812">Transmembrane</keyword>
<dbReference type="Proteomes" id="UP001244341">
    <property type="component" value="Chromosome 14b"/>
</dbReference>
<accession>A0ABY8ULD8</accession>
<organism evidence="4 5">
    <name type="scientific">Tetradesmus obliquus</name>
    <name type="common">Green alga</name>
    <name type="synonym">Acutodesmus obliquus</name>
    <dbReference type="NCBI Taxonomy" id="3088"/>
    <lineage>
        <taxon>Eukaryota</taxon>
        <taxon>Viridiplantae</taxon>
        <taxon>Chlorophyta</taxon>
        <taxon>core chlorophytes</taxon>
        <taxon>Chlorophyceae</taxon>
        <taxon>CS clade</taxon>
        <taxon>Sphaeropleales</taxon>
        <taxon>Scenedesmaceae</taxon>
        <taxon>Tetradesmus</taxon>
    </lineage>
</organism>
<feature type="domain" description="TRP C-terminal" evidence="3">
    <location>
        <begin position="299"/>
        <end position="403"/>
    </location>
</feature>